<reference evidence="3" key="1">
    <citation type="submission" date="2022-06" db="EMBL/GenBank/DDBJ databases">
        <title>Dynamics of rice microbiomes reveals core vertical transmitted seed endophytes.</title>
        <authorList>
            <person name="Liao K."/>
            <person name="Zhang X."/>
        </authorList>
    </citation>
    <scope>NUCLEOTIDE SEQUENCE</scope>
    <source>
        <strain evidence="3">JT1-17</strain>
    </source>
</reference>
<dbReference type="InterPro" id="IPR040761">
    <property type="entry name" value="Tli4_N"/>
</dbReference>
<dbReference type="InterPro" id="IPR041290">
    <property type="entry name" value="Tli4_C"/>
</dbReference>
<evidence type="ECO:0000313" key="4">
    <source>
        <dbReference type="Proteomes" id="UP001208888"/>
    </source>
</evidence>
<organism evidence="3 4">
    <name type="scientific">Pantoea ananas</name>
    <name type="common">Erwinia uredovora</name>
    <dbReference type="NCBI Taxonomy" id="553"/>
    <lineage>
        <taxon>Bacteria</taxon>
        <taxon>Pseudomonadati</taxon>
        <taxon>Pseudomonadota</taxon>
        <taxon>Gammaproteobacteria</taxon>
        <taxon>Enterobacterales</taxon>
        <taxon>Erwiniaceae</taxon>
        <taxon>Pantoea</taxon>
    </lineage>
</organism>
<evidence type="ECO:0000259" key="2">
    <source>
        <dbReference type="Pfam" id="PF18443"/>
    </source>
</evidence>
<feature type="domain" description="Tle cognate immunity protein 4 C-terminal" evidence="1">
    <location>
        <begin position="220"/>
        <end position="374"/>
    </location>
</feature>
<proteinExistence type="predicted"/>
<comment type="caution">
    <text evidence="3">The sequence shown here is derived from an EMBL/GenBank/DDBJ whole genome shotgun (WGS) entry which is preliminary data.</text>
</comment>
<feature type="domain" description="Tle cognate immunity protein 4 N-terminal" evidence="2">
    <location>
        <begin position="51"/>
        <end position="215"/>
    </location>
</feature>
<dbReference type="AlphaFoldDB" id="A0AAJ1CXY6"/>
<gene>
    <name evidence="3" type="ORF">NB703_001690</name>
</gene>
<evidence type="ECO:0000313" key="3">
    <source>
        <dbReference type="EMBL" id="MCW0343597.1"/>
    </source>
</evidence>
<name>A0AAJ1CXY6_PANAN</name>
<evidence type="ECO:0000259" key="1">
    <source>
        <dbReference type="Pfam" id="PF18426"/>
    </source>
</evidence>
<dbReference type="Pfam" id="PF18443">
    <property type="entry name" value="Tli4_N"/>
    <property type="match status" value="1"/>
</dbReference>
<sequence>MINIKKKAINLVAFIVAGYGFYQNFRPYNPSPQTLTSAQQVAMNKISAEMKPYCLGRYMLDLPSSFTAYNNSVPLDKNIWAAVISRPEDMYKTYLATKKMYHPGFKQLIALREKTLQNSKAIDAQDMPFLKKVWSLPDGMDGAIFERNENEGVADAMRILEGYLYTKGVVIKLQKQTVNDSASRYERQRNGDPIQNYVANDIIQMQSLMARMSGRDNDSIPTKPGSCITHAFIATDPTAREREDINIGLISNTVDNIRVAVSSDNFTREETTVLDRMGEIKSNISRSRGGIERKGAFSVNGLQVQEFLATGLQEDNDEPRYQFEMYINEVTASYKTPGFIMTLDNQRMLPTSYSKEEIIAFWDTISRSVRVRPGAF</sequence>
<dbReference type="RefSeq" id="WP_110146459.1">
    <property type="nucleotide sequence ID" value="NZ_CP028034.2"/>
</dbReference>
<accession>A0AAJ1CXY6</accession>
<dbReference type="Proteomes" id="UP001208888">
    <property type="component" value="Unassembled WGS sequence"/>
</dbReference>
<dbReference type="EMBL" id="JANFVX010000004">
    <property type="protein sequence ID" value="MCW0343597.1"/>
    <property type="molecule type" value="Genomic_DNA"/>
</dbReference>
<protein>
    <recommendedName>
        <fullName evidence="5">Tle cognate immunity protein 4 C-terminal domain-containing protein</fullName>
    </recommendedName>
</protein>
<evidence type="ECO:0008006" key="5">
    <source>
        <dbReference type="Google" id="ProtNLM"/>
    </source>
</evidence>
<dbReference type="Pfam" id="PF18426">
    <property type="entry name" value="Tli4_C"/>
    <property type="match status" value="1"/>
</dbReference>